<comment type="subcellular location">
    <subcellularLocation>
        <location evidence="2">Cell inner membrane</location>
        <topology evidence="2">Multi-pass membrane protein</topology>
    </subcellularLocation>
    <subcellularLocation>
        <location evidence="11">Cell membrane</location>
        <topology evidence="11">Multi-pass membrane protein</topology>
    </subcellularLocation>
</comment>
<protein>
    <submittedName>
        <fullName evidence="13">ABC transporter permease subunit</fullName>
    </submittedName>
</protein>
<evidence type="ECO:0000256" key="2">
    <source>
        <dbReference type="ARBA" id="ARBA00004429"/>
    </source>
</evidence>
<dbReference type="CDD" id="cd06261">
    <property type="entry name" value="TM_PBP2"/>
    <property type="match status" value="1"/>
</dbReference>
<dbReference type="PANTHER" id="PTHR30614:SF20">
    <property type="entry name" value="GLUTAMINE TRANSPORT SYSTEM PERMEASE PROTEIN GLNP"/>
    <property type="match status" value="1"/>
</dbReference>
<dbReference type="InterPro" id="IPR043429">
    <property type="entry name" value="ArtM/GltK/GlnP/TcyL/YhdX-like"/>
</dbReference>
<evidence type="ECO:0000256" key="4">
    <source>
        <dbReference type="ARBA" id="ARBA00022448"/>
    </source>
</evidence>
<evidence type="ECO:0000256" key="7">
    <source>
        <dbReference type="ARBA" id="ARBA00022692"/>
    </source>
</evidence>
<keyword evidence="5" id="KW-1003">Cell membrane</keyword>
<dbReference type="Gene3D" id="1.10.3720.10">
    <property type="entry name" value="MetI-like"/>
    <property type="match status" value="1"/>
</dbReference>
<feature type="transmembrane region" description="Helical" evidence="11">
    <location>
        <begin position="53"/>
        <end position="76"/>
    </location>
</feature>
<organism evidence="13">
    <name type="scientific">Salmonella enterica subsp. salamae</name>
    <dbReference type="NCBI Taxonomy" id="59202"/>
    <lineage>
        <taxon>Bacteria</taxon>
        <taxon>Pseudomonadati</taxon>
        <taxon>Pseudomonadota</taxon>
        <taxon>Gammaproteobacteria</taxon>
        <taxon>Enterobacterales</taxon>
        <taxon>Enterobacteriaceae</taxon>
        <taxon>Salmonella</taxon>
    </lineage>
</organism>
<evidence type="ECO:0000256" key="9">
    <source>
        <dbReference type="ARBA" id="ARBA00022989"/>
    </source>
</evidence>
<evidence type="ECO:0000256" key="6">
    <source>
        <dbReference type="ARBA" id="ARBA00022519"/>
    </source>
</evidence>
<accession>A0A702LE19</accession>
<evidence type="ECO:0000256" key="8">
    <source>
        <dbReference type="ARBA" id="ARBA00022970"/>
    </source>
</evidence>
<feature type="domain" description="ABC transmembrane type-1" evidence="12">
    <location>
        <begin position="17"/>
        <end position="166"/>
    </location>
</feature>
<comment type="function">
    <text evidence="1">Part of the binding-protein-dependent transport system for glutamine; probably responsible for the translocation of the substrate across the membrane.</text>
</comment>
<dbReference type="InterPro" id="IPR035906">
    <property type="entry name" value="MetI-like_sf"/>
</dbReference>
<evidence type="ECO:0000256" key="11">
    <source>
        <dbReference type="RuleBase" id="RU363032"/>
    </source>
</evidence>
<proteinExistence type="inferred from homology"/>
<comment type="similarity">
    <text evidence="3">Belongs to the binding-protein-dependent transport system permease family. HisMQ subfamily.</text>
</comment>
<keyword evidence="9 11" id="KW-1133">Transmembrane helix</keyword>
<dbReference type="InterPro" id="IPR010065">
    <property type="entry name" value="AA_ABC_transptr_permease_3TM"/>
</dbReference>
<gene>
    <name evidence="13" type="ORF">G0D74_24195</name>
</gene>
<keyword evidence="10 11" id="KW-0472">Membrane</keyword>
<feature type="transmembrane region" description="Helical" evidence="11">
    <location>
        <begin position="20"/>
        <end position="41"/>
    </location>
</feature>
<dbReference type="GO" id="GO:0022857">
    <property type="term" value="F:transmembrane transporter activity"/>
    <property type="evidence" value="ECO:0007669"/>
    <property type="project" value="InterPro"/>
</dbReference>
<reference evidence="13" key="2">
    <citation type="submission" date="2018-07" db="EMBL/GenBank/DDBJ databases">
        <authorList>
            <consortium name="NCBI Pathogen Detection Project"/>
        </authorList>
    </citation>
    <scope>NUCLEOTIDE SEQUENCE</scope>
    <source>
        <strain evidence="13">12-2127</strain>
    </source>
</reference>
<feature type="transmembrane region" description="Helical" evidence="11">
    <location>
        <begin position="82"/>
        <end position="102"/>
    </location>
</feature>
<keyword evidence="4 11" id="KW-0813">Transport</keyword>
<dbReference type="GO" id="GO:0006865">
    <property type="term" value="P:amino acid transport"/>
    <property type="evidence" value="ECO:0007669"/>
    <property type="project" value="UniProtKB-KW"/>
</dbReference>
<dbReference type="SUPFAM" id="SSF161098">
    <property type="entry name" value="MetI-like"/>
    <property type="match status" value="1"/>
</dbReference>
<evidence type="ECO:0000256" key="1">
    <source>
        <dbReference type="ARBA" id="ARBA00003159"/>
    </source>
</evidence>
<dbReference type="EMBL" id="DAAMJT010000087">
    <property type="protein sequence ID" value="HAC6954722.1"/>
    <property type="molecule type" value="Genomic_DNA"/>
</dbReference>
<dbReference type="PROSITE" id="PS50928">
    <property type="entry name" value="ABC_TM1"/>
    <property type="match status" value="1"/>
</dbReference>
<dbReference type="InterPro" id="IPR000515">
    <property type="entry name" value="MetI-like"/>
</dbReference>
<keyword evidence="7 11" id="KW-0812">Transmembrane</keyword>
<comment type="caution">
    <text evidence="13">The sequence shown here is derived from an EMBL/GenBank/DDBJ whole genome shotgun (WGS) entry which is preliminary data.</text>
</comment>
<keyword evidence="6" id="KW-0997">Cell inner membrane</keyword>
<evidence type="ECO:0000313" key="13">
    <source>
        <dbReference type="EMBL" id="HAC6954722.1"/>
    </source>
</evidence>
<name>A0A702LE19_SALER</name>
<dbReference type="AlphaFoldDB" id="A0A702LE19"/>
<dbReference type="PANTHER" id="PTHR30614">
    <property type="entry name" value="MEMBRANE COMPONENT OF AMINO ACID ABC TRANSPORTER"/>
    <property type="match status" value="1"/>
</dbReference>
<dbReference type="NCBIfam" id="TIGR01726">
    <property type="entry name" value="HEQRo_perm_3TM"/>
    <property type="match status" value="1"/>
</dbReference>
<evidence type="ECO:0000256" key="3">
    <source>
        <dbReference type="ARBA" id="ARBA00010072"/>
    </source>
</evidence>
<evidence type="ECO:0000259" key="12">
    <source>
        <dbReference type="PROSITE" id="PS50928"/>
    </source>
</evidence>
<evidence type="ECO:0000256" key="5">
    <source>
        <dbReference type="ARBA" id="ARBA00022475"/>
    </source>
</evidence>
<evidence type="ECO:0000256" key="10">
    <source>
        <dbReference type="ARBA" id="ARBA00023136"/>
    </source>
</evidence>
<dbReference type="Pfam" id="PF00528">
    <property type="entry name" value="BPD_transp_1"/>
    <property type="match status" value="1"/>
</dbReference>
<reference evidence="13" key="1">
    <citation type="journal article" date="2018" name="Genome Biol.">
        <title>SKESA: strategic k-mer extension for scrupulous assemblies.</title>
        <authorList>
            <person name="Souvorov A."/>
            <person name="Agarwala R."/>
            <person name="Lipman D.J."/>
        </authorList>
    </citation>
    <scope>NUCLEOTIDE SEQUENCE</scope>
    <source>
        <strain evidence="13">12-2127</strain>
    </source>
</reference>
<dbReference type="GO" id="GO:0043190">
    <property type="term" value="C:ATP-binding cassette (ABC) transporter complex"/>
    <property type="evidence" value="ECO:0007669"/>
    <property type="project" value="InterPro"/>
</dbReference>
<feature type="non-terminal residue" evidence="13">
    <location>
        <position position="166"/>
    </location>
</feature>
<keyword evidence="8" id="KW-0029">Amino-acid transport</keyword>
<sequence>MSSGNMLPIFYFLLEGIGNTLLVTFTCFLSAFFTGLTVAVIRRLSPLPLEKILDVLVFTLRGIPILIAVFLIYFGLPSIGIYVSPLVAMNLSIGLISGGYLAEVFRGALKLVEPSEITAAKVAGMSRLQVIINIELPQMLRFSVPGIINEFSSVLKATPFAYTVGI</sequence>